<dbReference type="InterPro" id="IPR001965">
    <property type="entry name" value="Znf_PHD"/>
</dbReference>
<dbReference type="InterPro" id="IPR000182">
    <property type="entry name" value="GNAT_dom"/>
</dbReference>
<proteinExistence type="predicted"/>
<evidence type="ECO:0000256" key="2">
    <source>
        <dbReference type="ARBA" id="ARBA00022723"/>
    </source>
</evidence>
<dbReference type="GO" id="GO:0008270">
    <property type="term" value="F:zinc ion binding"/>
    <property type="evidence" value="ECO:0007669"/>
    <property type="project" value="UniProtKB-KW"/>
</dbReference>
<dbReference type="PANTHER" id="PTHR46309:SF15">
    <property type="entry name" value="PHD-FINGER PROTEIN"/>
    <property type="match status" value="1"/>
</dbReference>
<keyword evidence="3 6" id="KW-0863">Zinc-finger</keyword>
<dbReference type="PROSITE" id="PS50016">
    <property type="entry name" value="ZF_PHD_2"/>
    <property type="match status" value="1"/>
</dbReference>
<dbReference type="InterPro" id="IPR011011">
    <property type="entry name" value="Znf_FYVE_PHD"/>
</dbReference>
<dbReference type="InterPro" id="IPR016181">
    <property type="entry name" value="Acyl_CoA_acyltransferase"/>
</dbReference>
<dbReference type="GO" id="GO:0016747">
    <property type="term" value="F:acyltransferase activity, transferring groups other than amino-acyl groups"/>
    <property type="evidence" value="ECO:0007669"/>
    <property type="project" value="InterPro"/>
</dbReference>
<dbReference type="GO" id="GO:0005634">
    <property type="term" value="C:nucleus"/>
    <property type="evidence" value="ECO:0007669"/>
    <property type="project" value="UniProtKB-SubCell"/>
</dbReference>
<evidence type="ECO:0000313" key="10">
    <source>
        <dbReference type="EMBL" id="KAI5404179.1"/>
    </source>
</evidence>
<dbReference type="Pfam" id="PF23209">
    <property type="entry name" value="IDM1_C"/>
    <property type="match status" value="1"/>
</dbReference>
<dbReference type="GO" id="GO:0006357">
    <property type="term" value="P:regulation of transcription by RNA polymerase II"/>
    <property type="evidence" value="ECO:0007669"/>
    <property type="project" value="TreeGrafter"/>
</dbReference>
<dbReference type="InterPro" id="IPR019787">
    <property type="entry name" value="Znf_PHD-finger"/>
</dbReference>
<protein>
    <submittedName>
        <fullName evidence="10">Uncharacterized protein</fullName>
    </submittedName>
</protein>
<dbReference type="InterPro" id="IPR019786">
    <property type="entry name" value="Zinc_finger_PHD-type_CS"/>
</dbReference>
<gene>
    <name evidence="10" type="ORF">KIW84_051355</name>
</gene>
<dbReference type="SMART" id="SM00249">
    <property type="entry name" value="PHD"/>
    <property type="match status" value="2"/>
</dbReference>
<dbReference type="PROSITE" id="PS01359">
    <property type="entry name" value="ZF_PHD_1"/>
    <property type="match status" value="1"/>
</dbReference>
<dbReference type="Pfam" id="PF22970">
    <property type="entry name" value="DUF7028"/>
    <property type="match status" value="1"/>
</dbReference>
<dbReference type="InterPro" id="IPR013083">
    <property type="entry name" value="Znf_RING/FYVE/PHD"/>
</dbReference>
<feature type="compositionally biased region" description="Polar residues" evidence="7">
    <location>
        <begin position="164"/>
        <end position="176"/>
    </location>
</feature>
<accession>A0A9D4WM93</accession>
<dbReference type="PANTHER" id="PTHR46309">
    <property type="entry name" value="PHD FINGER PROTEIN 12"/>
    <property type="match status" value="1"/>
</dbReference>
<keyword evidence="11" id="KW-1185">Reference proteome</keyword>
<dbReference type="PROSITE" id="PS51186">
    <property type="entry name" value="GNAT"/>
    <property type="match status" value="1"/>
</dbReference>
<evidence type="ECO:0000313" key="11">
    <source>
        <dbReference type="Proteomes" id="UP001058974"/>
    </source>
</evidence>
<dbReference type="CDD" id="cd04301">
    <property type="entry name" value="NAT_SF"/>
    <property type="match status" value="1"/>
</dbReference>
<dbReference type="Pfam" id="PF16135">
    <property type="entry name" value="TDBD"/>
    <property type="match status" value="1"/>
</dbReference>
<evidence type="ECO:0000256" key="6">
    <source>
        <dbReference type="PROSITE-ProRule" id="PRU00146"/>
    </source>
</evidence>
<dbReference type="Proteomes" id="UP001058974">
    <property type="component" value="Chromosome 5"/>
</dbReference>
<feature type="non-terminal residue" evidence="10">
    <location>
        <position position="627"/>
    </location>
</feature>
<dbReference type="Gramene" id="Psat05G0135500-T1">
    <property type="protein sequence ID" value="KAI5404179.1"/>
    <property type="gene ID" value="KIW84_051355"/>
</dbReference>
<keyword evidence="5" id="KW-0539">Nucleus</keyword>
<organism evidence="10 11">
    <name type="scientific">Pisum sativum</name>
    <name type="common">Garden pea</name>
    <name type="synonym">Lathyrus oleraceus</name>
    <dbReference type="NCBI Taxonomy" id="3888"/>
    <lineage>
        <taxon>Eukaryota</taxon>
        <taxon>Viridiplantae</taxon>
        <taxon>Streptophyta</taxon>
        <taxon>Embryophyta</taxon>
        <taxon>Tracheophyta</taxon>
        <taxon>Spermatophyta</taxon>
        <taxon>Magnoliopsida</taxon>
        <taxon>eudicotyledons</taxon>
        <taxon>Gunneridae</taxon>
        <taxon>Pentapetalae</taxon>
        <taxon>rosids</taxon>
        <taxon>fabids</taxon>
        <taxon>Fabales</taxon>
        <taxon>Fabaceae</taxon>
        <taxon>Papilionoideae</taxon>
        <taxon>50 kb inversion clade</taxon>
        <taxon>NPAAA clade</taxon>
        <taxon>Hologalegina</taxon>
        <taxon>IRL clade</taxon>
        <taxon>Fabeae</taxon>
        <taxon>Lathyrus</taxon>
    </lineage>
</organism>
<evidence type="ECO:0000256" key="4">
    <source>
        <dbReference type="ARBA" id="ARBA00022833"/>
    </source>
</evidence>
<evidence type="ECO:0000259" key="8">
    <source>
        <dbReference type="PROSITE" id="PS50016"/>
    </source>
</evidence>
<dbReference type="EMBL" id="JAMSHJ010000005">
    <property type="protein sequence ID" value="KAI5404179.1"/>
    <property type="molecule type" value="Genomic_DNA"/>
</dbReference>
<dbReference type="SUPFAM" id="SSF57903">
    <property type="entry name" value="FYVE/PHD zinc finger"/>
    <property type="match status" value="1"/>
</dbReference>
<keyword evidence="4" id="KW-0862">Zinc</keyword>
<evidence type="ECO:0000256" key="3">
    <source>
        <dbReference type="ARBA" id="ARBA00022771"/>
    </source>
</evidence>
<feature type="domain" description="N-acetyltransferase" evidence="9">
    <location>
        <begin position="459"/>
        <end position="612"/>
    </location>
</feature>
<evidence type="ECO:0000256" key="7">
    <source>
        <dbReference type="SAM" id="MobiDB-lite"/>
    </source>
</evidence>
<keyword evidence="2" id="KW-0479">Metal-binding</keyword>
<dbReference type="InterPro" id="IPR054292">
    <property type="entry name" value="DUF7028"/>
</dbReference>
<evidence type="ECO:0000259" key="9">
    <source>
        <dbReference type="PROSITE" id="PS51186"/>
    </source>
</evidence>
<dbReference type="Pfam" id="PF00628">
    <property type="entry name" value="PHD"/>
    <property type="match status" value="1"/>
</dbReference>
<evidence type="ECO:0000256" key="1">
    <source>
        <dbReference type="ARBA" id="ARBA00004123"/>
    </source>
</evidence>
<comment type="subcellular location">
    <subcellularLocation>
        <location evidence="1">Nucleus</location>
    </subcellularLocation>
</comment>
<dbReference type="AlphaFoldDB" id="A0A9D4WM93"/>
<dbReference type="Gene3D" id="3.40.630.30">
    <property type="match status" value="1"/>
</dbReference>
<dbReference type="GO" id="GO:0003714">
    <property type="term" value="F:transcription corepressor activity"/>
    <property type="evidence" value="ECO:0007669"/>
    <property type="project" value="InterPro"/>
</dbReference>
<reference evidence="10 11" key="1">
    <citation type="journal article" date="2022" name="Nat. Genet.">
        <title>Improved pea reference genome and pan-genome highlight genomic features and evolutionary characteristics.</title>
        <authorList>
            <person name="Yang T."/>
            <person name="Liu R."/>
            <person name="Luo Y."/>
            <person name="Hu S."/>
            <person name="Wang D."/>
            <person name="Wang C."/>
            <person name="Pandey M.K."/>
            <person name="Ge S."/>
            <person name="Xu Q."/>
            <person name="Li N."/>
            <person name="Li G."/>
            <person name="Huang Y."/>
            <person name="Saxena R.K."/>
            <person name="Ji Y."/>
            <person name="Li M."/>
            <person name="Yan X."/>
            <person name="He Y."/>
            <person name="Liu Y."/>
            <person name="Wang X."/>
            <person name="Xiang C."/>
            <person name="Varshney R.K."/>
            <person name="Ding H."/>
            <person name="Gao S."/>
            <person name="Zong X."/>
        </authorList>
    </citation>
    <scope>NUCLEOTIDE SEQUENCE [LARGE SCALE GENOMIC DNA]</scope>
    <source>
        <strain evidence="10 11">cv. Zhongwan 6</strain>
    </source>
</reference>
<evidence type="ECO:0000256" key="5">
    <source>
        <dbReference type="ARBA" id="ARBA00023242"/>
    </source>
</evidence>
<dbReference type="Gene3D" id="3.30.40.10">
    <property type="entry name" value="Zinc/RING finger domain, C3HC4 (zinc finger)"/>
    <property type="match status" value="1"/>
</dbReference>
<sequence length="627" mass="71130">FLYSFFFSSLQPSKIDSFFDMSLRSEAPDINIEAEYCPEAVIEWYRLTRQKDGKKVVGRMVLSLKAKQHLVFLGWKLWYVDKKCKWELRYTCPTTGKHYITLKNACERCIQDGSCSIKPMKSNKRLRDSKEYDQSSSSSSSDDDSDVSDTITSTSKENEKCSSRCESGSEVTNSMQSDRIGKVLKMSAMENFSEGCNKRGEVMNVSTRKRCTLLYWLIDNRVLASGTSVLCRGGNDIVKKGNIFCDGIVCDCCRDNFTMTAFEAHACCTRRRPSTSICLEDGRSLFECQREALSSCGKEGSHFVGEEKMEKYNDVVCLVCGLGGEIILCDQCPSSFHLGCLGLDRVPDGDWFCPTCCCKICHQPKCKHEECEDEEDNDIIVICVQCEQKFHSGCLKTIGIGGVESNAKKKNWFCSVVCGKMFLCLKNMLGKSIKVANDLTWTLFKNVSNSDDDGDFTSDEFSQNKSKLNAIFGVLQESFDPIVDVITKRELIEDVVFSRYSEHNRSNFSGFYNVILEKMAEVVSVATIRIYGPKVAEIVFVATKKQYRRQGMCWLLMDELEKHMTNLEIRSLILHSSKSTINTWTKSFGFAIMSAKDKSQFINHTLLEFQNTIMCLKLLNKSLNRRI</sequence>
<dbReference type="InterPro" id="IPR032308">
    <property type="entry name" value="TDBD"/>
</dbReference>
<feature type="domain" description="PHD-type" evidence="8">
    <location>
        <begin position="314"/>
        <end position="359"/>
    </location>
</feature>
<name>A0A9D4WM93_PEA</name>
<dbReference type="SUPFAM" id="SSF55729">
    <property type="entry name" value="Acyl-CoA N-acyltransferases (Nat)"/>
    <property type="match status" value="1"/>
</dbReference>
<dbReference type="InterPro" id="IPR056511">
    <property type="entry name" value="IDM1_C"/>
</dbReference>
<dbReference type="InterPro" id="IPR042163">
    <property type="entry name" value="PHF12"/>
</dbReference>
<comment type="caution">
    <text evidence="10">The sequence shown here is derived from an EMBL/GenBank/DDBJ whole genome shotgun (WGS) entry which is preliminary data.</text>
</comment>
<feature type="region of interest" description="Disordered" evidence="7">
    <location>
        <begin position="126"/>
        <end position="176"/>
    </location>
</feature>